<sequence length="114" mass="13384">LNQLEKAVEAAHTFFMANPEHMEMQQNIKNYRTMAGVEDLLLVDRDAKPHLESYSEGVKHYEADDFELAIKYFEQALREYFNEDTECRALCEGPQRFEEYEYLGYKAGLYEAIA</sequence>
<dbReference type="GO" id="GO:0005518">
    <property type="term" value="F:collagen binding"/>
    <property type="evidence" value="ECO:0007669"/>
    <property type="project" value="TreeGrafter"/>
</dbReference>
<evidence type="ECO:0000313" key="4">
    <source>
        <dbReference type="EMBL" id="TKC36396.1"/>
    </source>
</evidence>
<feature type="non-terminal residue" evidence="4">
    <location>
        <position position="114"/>
    </location>
</feature>
<dbReference type="InterPro" id="IPR052284">
    <property type="entry name" value="Collagen_mod_leprecan"/>
</dbReference>
<evidence type="ECO:0000256" key="1">
    <source>
        <dbReference type="ARBA" id="ARBA00022729"/>
    </source>
</evidence>
<dbReference type="EMBL" id="RWIC01001309">
    <property type="protein sequence ID" value="TKC36396.1"/>
    <property type="molecule type" value="Genomic_DNA"/>
</dbReference>
<keyword evidence="1" id="KW-0732">Signal</keyword>
<feature type="domain" description="Leprecan-like alpha-helical" evidence="3">
    <location>
        <begin position="1"/>
        <end position="114"/>
    </location>
</feature>
<evidence type="ECO:0000256" key="2">
    <source>
        <dbReference type="ARBA" id="ARBA00023180"/>
    </source>
</evidence>
<proteinExistence type="predicted"/>
<dbReference type="Proteomes" id="UP000308365">
    <property type="component" value="Unassembled WGS sequence"/>
</dbReference>
<comment type="caution">
    <text evidence="4">The sequence shown here is derived from an EMBL/GenBank/DDBJ whole genome shotgun (WGS) entry which is preliminary data.</text>
</comment>
<dbReference type="AlphaFoldDB" id="A0A4U1EKV2"/>
<dbReference type="GO" id="GO:0005783">
    <property type="term" value="C:endoplasmic reticulum"/>
    <property type="evidence" value="ECO:0007669"/>
    <property type="project" value="TreeGrafter"/>
</dbReference>
<organism evidence="4 5">
    <name type="scientific">Monodon monoceros</name>
    <name type="common">Narwhal</name>
    <name type="synonym">Ceratodon monodon</name>
    <dbReference type="NCBI Taxonomy" id="40151"/>
    <lineage>
        <taxon>Eukaryota</taxon>
        <taxon>Metazoa</taxon>
        <taxon>Chordata</taxon>
        <taxon>Craniata</taxon>
        <taxon>Vertebrata</taxon>
        <taxon>Euteleostomi</taxon>
        <taxon>Mammalia</taxon>
        <taxon>Eutheria</taxon>
        <taxon>Laurasiatheria</taxon>
        <taxon>Artiodactyla</taxon>
        <taxon>Whippomorpha</taxon>
        <taxon>Cetacea</taxon>
        <taxon>Odontoceti</taxon>
        <taxon>Monodontidae</taxon>
        <taxon>Monodon</taxon>
    </lineage>
</organism>
<reference evidence="5" key="1">
    <citation type="journal article" date="2019" name="IScience">
        <title>Narwhal Genome Reveals Long-Term Low Genetic Diversity despite Current Large Abundance Size.</title>
        <authorList>
            <person name="Westbury M.V."/>
            <person name="Petersen B."/>
            <person name="Garde E."/>
            <person name="Heide-Jorgensen M.P."/>
            <person name="Lorenzen E.D."/>
        </authorList>
    </citation>
    <scope>NUCLEOTIDE SEQUENCE [LARGE SCALE GENOMIC DNA]</scope>
</reference>
<keyword evidence="2" id="KW-0325">Glycoprotein</keyword>
<dbReference type="PANTHER" id="PTHR13986:SF3">
    <property type="entry name" value="CARTILAGE-ASSOCIATED PROTEIN"/>
    <property type="match status" value="1"/>
</dbReference>
<name>A0A4U1EKV2_MONMO</name>
<evidence type="ECO:0000259" key="3">
    <source>
        <dbReference type="Pfam" id="PF23557"/>
    </source>
</evidence>
<evidence type="ECO:0000313" key="5">
    <source>
        <dbReference type="Proteomes" id="UP000308365"/>
    </source>
</evidence>
<gene>
    <name evidence="4" type="ORF">EI555_015946</name>
</gene>
<dbReference type="GO" id="GO:0030199">
    <property type="term" value="P:collagen fibril organization"/>
    <property type="evidence" value="ECO:0007669"/>
    <property type="project" value="TreeGrafter"/>
</dbReference>
<feature type="non-terminal residue" evidence="4">
    <location>
        <position position="1"/>
    </location>
</feature>
<accession>A0A4U1EKV2</accession>
<dbReference type="PANTHER" id="PTHR13986">
    <property type="entry name" value="PROTEIN LYSINE HYDROXYLATION COMPLEX COMPONENT"/>
    <property type="match status" value="1"/>
</dbReference>
<protein>
    <recommendedName>
        <fullName evidence="3">Leprecan-like alpha-helical domain-containing protein</fullName>
    </recommendedName>
</protein>
<dbReference type="InterPro" id="IPR056585">
    <property type="entry name" value="Leprecan_dom"/>
</dbReference>
<dbReference type="Pfam" id="PF23557">
    <property type="entry name" value="TPR_leprecan"/>
    <property type="match status" value="1"/>
</dbReference>